<accession>A0A0F7U4A6</accession>
<dbReference type="OrthoDB" id="3544487at2759"/>
<evidence type="ECO:0000313" key="3">
    <source>
        <dbReference type="Proteomes" id="UP000042958"/>
    </source>
</evidence>
<feature type="region of interest" description="Disordered" evidence="1">
    <location>
        <begin position="1"/>
        <end position="69"/>
    </location>
</feature>
<feature type="compositionally biased region" description="Low complexity" evidence="1">
    <location>
        <begin position="25"/>
        <end position="34"/>
    </location>
</feature>
<evidence type="ECO:0000256" key="1">
    <source>
        <dbReference type="SAM" id="MobiDB-lite"/>
    </source>
</evidence>
<dbReference type="AlphaFoldDB" id="A0A0F7U4A6"/>
<organism evidence="2 3">
    <name type="scientific">Penicillium brasilianum</name>
    <dbReference type="NCBI Taxonomy" id="104259"/>
    <lineage>
        <taxon>Eukaryota</taxon>
        <taxon>Fungi</taxon>
        <taxon>Dikarya</taxon>
        <taxon>Ascomycota</taxon>
        <taxon>Pezizomycotina</taxon>
        <taxon>Eurotiomycetes</taxon>
        <taxon>Eurotiomycetidae</taxon>
        <taxon>Eurotiales</taxon>
        <taxon>Aspergillaceae</taxon>
        <taxon>Penicillium</taxon>
    </lineage>
</organism>
<dbReference type="Proteomes" id="UP000042958">
    <property type="component" value="Unassembled WGS sequence"/>
</dbReference>
<protein>
    <submittedName>
        <fullName evidence="2">Uncharacterized protein</fullName>
    </submittedName>
</protein>
<reference evidence="3" key="1">
    <citation type="journal article" date="2015" name="Genome Announc.">
        <title>Draft genome sequence of the fungus Penicillium brasilianum MG11.</title>
        <authorList>
            <person name="Horn F."/>
            <person name="Linde J."/>
            <person name="Mattern D.J."/>
            <person name="Walther G."/>
            <person name="Guthke R."/>
            <person name="Brakhage A.A."/>
            <person name="Valiante V."/>
        </authorList>
    </citation>
    <scope>NUCLEOTIDE SEQUENCE [LARGE SCALE GENOMIC DNA]</scope>
    <source>
        <strain evidence="3">MG11</strain>
    </source>
</reference>
<gene>
    <name evidence="2" type="ORF">PMG11_10738</name>
</gene>
<sequence>MPSPLCLILSDDESDTSSDLPEVFSDSASDSDSSTAPSVFDGSSDSDSESDDELEDELALEDEEEQLSPEYYLQEAEALDVSQLRQKRYSPKTQERLDETQDFWDRFCEGAKRDPVKCLSWISDTEETVRFLKALFSWRCDQRRGKDGRRTPGLENQKLARRILEVVASDLQGRGWTWPQQRYPS</sequence>
<keyword evidence="3" id="KW-1185">Reference proteome</keyword>
<name>A0A0F7U4A6_PENBI</name>
<dbReference type="STRING" id="104259.A0A0F7U4A6"/>
<evidence type="ECO:0000313" key="2">
    <source>
        <dbReference type="EMBL" id="CEJ62232.1"/>
    </source>
</evidence>
<dbReference type="EMBL" id="CDHK01000014">
    <property type="protein sequence ID" value="CEJ62232.1"/>
    <property type="molecule type" value="Genomic_DNA"/>
</dbReference>
<proteinExistence type="predicted"/>
<feature type="compositionally biased region" description="Acidic residues" evidence="1">
    <location>
        <begin position="44"/>
        <end position="67"/>
    </location>
</feature>